<evidence type="ECO:0000259" key="1">
    <source>
        <dbReference type="Pfam" id="PF09983"/>
    </source>
</evidence>
<protein>
    <recommendedName>
        <fullName evidence="5">DUF3322 and DUF2220 domain-containing protein</fullName>
    </recommendedName>
</protein>
<organism evidence="3 4">
    <name type="scientific">Microcella alkaliphila</name>
    <dbReference type="NCBI Taxonomy" id="279828"/>
    <lineage>
        <taxon>Bacteria</taxon>
        <taxon>Bacillati</taxon>
        <taxon>Actinomycetota</taxon>
        <taxon>Actinomycetes</taxon>
        <taxon>Micrococcales</taxon>
        <taxon>Microbacteriaceae</taxon>
        <taxon>Microcella</taxon>
    </lineage>
</organism>
<evidence type="ECO:0000313" key="3">
    <source>
        <dbReference type="EMBL" id="RZT64397.1"/>
    </source>
</evidence>
<evidence type="ECO:0000313" key="4">
    <source>
        <dbReference type="Proteomes" id="UP000292408"/>
    </source>
</evidence>
<dbReference type="PIRSF" id="PIRSF028408">
    <property type="entry name" value="UCP028408"/>
    <property type="match status" value="1"/>
</dbReference>
<evidence type="ECO:0008006" key="5">
    <source>
        <dbReference type="Google" id="ProtNLM"/>
    </source>
</evidence>
<dbReference type="EMBL" id="SGXT01000011">
    <property type="protein sequence ID" value="RZT64397.1"/>
    <property type="molecule type" value="Genomic_DNA"/>
</dbReference>
<accession>A0A4Q7TVG0</accession>
<dbReference type="InterPro" id="IPR024534">
    <property type="entry name" value="JetD_C"/>
</dbReference>
<dbReference type="InterPro" id="IPR024537">
    <property type="entry name" value="DUF3322"/>
</dbReference>
<comment type="caution">
    <text evidence="3">The sequence shown here is derived from an EMBL/GenBank/DDBJ whole genome shotgun (WGS) entry which is preliminary data.</text>
</comment>
<dbReference type="Pfam" id="PF09983">
    <property type="entry name" value="JetD_C"/>
    <property type="match status" value="1"/>
</dbReference>
<dbReference type="RefSeq" id="WP_198674325.1">
    <property type="nucleotide sequence ID" value="NZ_SGXT01000011.1"/>
</dbReference>
<dbReference type="Proteomes" id="UP000292408">
    <property type="component" value="Unassembled WGS sequence"/>
</dbReference>
<sequence>MSDPARWTTASQIADAVRRRWNDGTLLRGAVTGDPFTVIDLPLRGPSSADLGEHFDDARAWADAVRRASRGGRAYTIVDGHIGGRSTGITSRPERAQITSYEQAWELLGTGARADLATYRQIVATSEPRPNAVQWALAHPLRAVAMGSEWATVMAALDWLTAHRHTGLYLRQVDAPGVDTKFIDRHRSALAGMLGVPHARTSFERALGYATRPTTVRLRFDPALLGFPPGVSEAALRTTELNTLDIAPTRALIVENEISYLSVPVPAGCVAIWGRGYDAGEPASLRWLAGRPVDYWGDIDTHGFSILNRVRSHLPQTRSVLMDAPTLLTHEDRWGTESEPTRAELPHLTDDEKVVYSDLVTGRHGPDVRLEQERLDWQWVSERLWNGSAGSH</sequence>
<dbReference type="Pfam" id="PF11795">
    <property type="entry name" value="DUF3322"/>
    <property type="match status" value="1"/>
</dbReference>
<keyword evidence="4" id="KW-1185">Reference proteome</keyword>
<dbReference type="InterPro" id="IPR014544">
    <property type="entry name" value="UCP028408"/>
</dbReference>
<feature type="domain" description="DUF3322" evidence="2">
    <location>
        <begin position="12"/>
        <end position="194"/>
    </location>
</feature>
<gene>
    <name evidence="3" type="ORF">EV140_0647</name>
</gene>
<proteinExistence type="predicted"/>
<evidence type="ECO:0000259" key="2">
    <source>
        <dbReference type="Pfam" id="PF11795"/>
    </source>
</evidence>
<reference evidence="3 4" key="1">
    <citation type="journal article" date="2015" name="Stand. Genomic Sci.">
        <title>Genomic Encyclopedia of Bacterial and Archaeal Type Strains, Phase III: the genomes of soil and plant-associated and newly described type strains.</title>
        <authorList>
            <person name="Whitman W.B."/>
            <person name="Woyke T."/>
            <person name="Klenk H.P."/>
            <person name="Zhou Y."/>
            <person name="Lilburn T.G."/>
            <person name="Beck B.J."/>
            <person name="De Vos P."/>
            <person name="Vandamme P."/>
            <person name="Eisen J.A."/>
            <person name="Garrity G."/>
            <person name="Hugenholtz P."/>
            <person name="Kyrpides N.C."/>
        </authorList>
    </citation>
    <scope>NUCLEOTIDE SEQUENCE [LARGE SCALE GENOMIC DNA]</scope>
    <source>
        <strain evidence="3 4">AC4r</strain>
    </source>
</reference>
<feature type="domain" description="Wadjet protein JetD C-terminal" evidence="1">
    <location>
        <begin position="210"/>
        <end position="384"/>
    </location>
</feature>
<name>A0A4Q7TVG0_9MICO</name>
<dbReference type="AlphaFoldDB" id="A0A4Q7TVG0"/>